<evidence type="ECO:0000313" key="3">
    <source>
        <dbReference type="Proteomes" id="UP000789396"/>
    </source>
</evidence>
<comment type="caution">
    <text evidence="2">The sequence shown here is derived from an EMBL/GenBank/DDBJ whole genome shotgun (WGS) entry which is preliminary data.</text>
</comment>
<name>A0A9N9JDV7_9GLOM</name>
<evidence type="ECO:0000259" key="1">
    <source>
        <dbReference type="Pfam" id="PF24209"/>
    </source>
</evidence>
<dbReference type="Pfam" id="PF24209">
    <property type="entry name" value="DUF7431"/>
    <property type="match status" value="1"/>
</dbReference>
<proteinExistence type="predicted"/>
<feature type="domain" description="DUF7431" evidence="1">
    <location>
        <begin position="158"/>
        <end position="240"/>
    </location>
</feature>
<reference evidence="2" key="1">
    <citation type="submission" date="2021-06" db="EMBL/GenBank/DDBJ databases">
        <authorList>
            <person name="Kallberg Y."/>
            <person name="Tangrot J."/>
            <person name="Rosling A."/>
        </authorList>
    </citation>
    <scope>NUCLEOTIDE SEQUENCE</scope>
    <source>
        <strain evidence="2">IN212</strain>
    </source>
</reference>
<keyword evidence="3" id="KW-1185">Reference proteome</keyword>
<feature type="non-terminal residue" evidence="2">
    <location>
        <position position="365"/>
    </location>
</feature>
<dbReference type="EMBL" id="CAJVPZ010050335">
    <property type="protein sequence ID" value="CAG8777412.1"/>
    <property type="molecule type" value="Genomic_DNA"/>
</dbReference>
<accession>A0A9N9JDV7</accession>
<dbReference type="Proteomes" id="UP000789396">
    <property type="component" value="Unassembled WGS sequence"/>
</dbReference>
<feature type="non-terminal residue" evidence="2">
    <location>
        <position position="1"/>
    </location>
</feature>
<dbReference type="AlphaFoldDB" id="A0A9N9JDV7"/>
<protein>
    <submittedName>
        <fullName evidence="2">15514_t:CDS:1</fullName>
    </submittedName>
</protein>
<evidence type="ECO:0000313" key="2">
    <source>
        <dbReference type="EMBL" id="CAG8777412.1"/>
    </source>
</evidence>
<organism evidence="2 3">
    <name type="scientific">Racocetra fulgida</name>
    <dbReference type="NCBI Taxonomy" id="60492"/>
    <lineage>
        <taxon>Eukaryota</taxon>
        <taxon>Fungi</taxon>
        <taxon>Fungi incertae sedis</taxon>
        <taxon>Mucoromycota</taxon>
        <taxon>Glomeromycotina</taxon>
        <taxon>Glomeromycetes</taxon>
        <taxon>Diversisporales</taxon>
        <taxon>Gigasporaceae</taxon>
        <taxon>Racocetra</taxon>
    </lineage>
</organism>
<sequence length="365" mass="41969">SQGKIESLYEIRFLQHKISNSRLHSSILSSSLLKNSDMDDLREITKEYGCFYARHIVFGGAIIEEKGAGNSRNLGKQPSLKEFAELLKDFKKWRIIEYSDICPIFDLLDDDLRKKVLDLLGYRILKEIPLNHDLSEKNFYIYSLAPQLEELTKVTNIQDCHIYASIMNKDDGVFSLRVEYINDEKSPAIVVHNITNTQNKYPIRIGWIIVGQPNHFDFDFVHTKYHIVLNSKKYSVSHKVGKHYKIEIPKFGSSCILSTCALETPSKTPQATFVVGSHIIPSRNLACIFVHDLKDNAINDDEILQKLKLTIDVNQECNTGPLKIFNGQLNMNYIKDNYQPNVFHGIFSRNEIPKEAENLYNQLTL</sequence>
<gene>
    <name evidence="2" type="ORF">RFULGI_LOCUS15531</name>
</gene>
<dbReference type="InterPro" id="IPR055854">
    <property type="entry name" value="DUF7431"/>
</dbReference>
<dbReference type="OrthoDB" id="2418894at2759"/>